<dbReference type="InterPro" id="IPR022794">
    <property type="entry name" value="Bul1_C"/>
</dbReference>
<evidence type="ECO:0000256" key="1">
    <source>
        <dbReference type="SAM" id="MobiDB-lite"/>
    </source>
</evidence>
<organism evidence="3 4">
    <name type="scientific">Coniella lustricola</name>
    <dbReference type="NCBI Taxonomy" id="2025994"/>
    <lineage>
        <taxon>Eukaryota</taxon>
        <taxon>Fungi</taxon>
        <taxon>Dikarya</taxon>
        <taxon>Ascomycota</taxon>
        <taxon>Pezizomycotina</taxon>
        <taxon>Sordariomycetes</taxon>
        <taxon>Sordariomycetidae</taxon>
        <taxon>Diaporthales</taxon>
        <taxon>Schizoparmaceae</taxon>
        <taxon>Coniella</taxon>
    </lineage>
</organism>
<protein>
    <recommendedName>
        <fullName evidence="2">Bul1 C-terminal domain-containing protein</fullName>
    </recommendedName>
</protein>
<sequence>KSDVRIHIKHHYKSKTYTCGSRLEGNVVITTTKDVAFDTVEILLIGSSRTRTEGYSTPHESVHTFLKLSMPVDTASYPTSRVLEAGQASAIPFHFVIPDFLTLSACHHKVDSDHVRNHHLCLPPSMGWWARENWEKDDLAPHMAEVEYSIKARVVARPDASGRRPKLMEGAKAIQVLPVFAEEAPLNIGSRDSLYRMAKSKTLRKGLISGKLGKLTVSGQQPRAIMLRPDGRVANDAMAQLDLRFEPASGDAQPPKVTGVSAKITAHTYYSASAINDIPNTGDWMRAGTTDRRGVYSTSVALRTPNLTNAPWGSHRVRRDSGYGSEPSPTSSVSCSSDECDDAEASRPLNAQRRRRSSGTLANLLHQKTAATPTAVTLYHMAAIQLPIDLPTDKRTFVPSFHSCIVSRIYTLHVTVRVDAGTNTTLSLDLPLQIGVE</sequence>
<dbReference type="Gene3D" id="2.60.40.640">
    <property type="match status" value="1"/>
</dbReference>
<dbReference type="EMBL" id="KZ678489">
    <property type="protein sequence ID" value="PSR81988.1"/>
    <property type="molecule type" value="Genomic_DNA"/>
</dbReference>
<evidence type="ECO:0000259" key="2">
    <source>
        <dbReference type="Pfam" id="PF04426"/>
    </source>
</evidence>
<feature type="domain" description="Bul1 C-terminal" evidence="2">
    <location>
        <begin position="393"/>
        <end position="434"/>
    </location>
</feature>
<reference evidence="3 4" key="1">
    <citation type="journal article" date="2018" name="Mycol. Prog.">
        <title>Coniella lustricola, a new species from submerged detritus.</title>
        <authorList>
            <person name="Raudabaugh D.B."/>
            <person name="Iturriaga T."/>
            <person name="Carver A."/>
            <person name="Mondo S."/>
            <person name="Pangilinan J."/>
            <person name="Lipzen A."/>
            <person name="He G."/>
            <person name="Amirebrahimi M."/>
            <person name="Grigoriev I.V."/>
            <person name="Miller A.N."/>
        </authorList>
    </citation>
    <scope>NUCLEOTIDE SEQUENCE [LARGE SCALE GENOMIC DNA]</scope>
    <source>
        <strain evidence="3 4">B22-T-1</strain>
    </source>
</reference>
<dbReference type="PANTHER" id="PTHR31904:SF1">
    <property type="entry name" value="BYPASS OF STOP CODON PROTEIN 5-RELATED"/>
    <property type="match status" value="1"/>
</dbReference>
<dbReference type="InterPro" id="IPR039634">
    <property type="entry name" value="Bul1-like"/>
</dbReference>
<keyword evidence="4" id="KW-1185">Reference proteome</keyword>
<evidence type="ECO:0000313" key="4">
    <source>
        <dbReference type="Proteomes" id="UP000241462"/>
    </source>
</evidence>
<evidence type="ECO:0000313" key="3">
    <source>
        <dbReference type="EMBL" id="PSR81988.1"/>
    </source>
</evidence>
<dbReference type="Proteomes" id="UP000241462">
    <property type="component" value="Unassembled WGS sequence"/>
</dbReference>
<feature type="compositionally biased region" description="Low complexity" evidence="1">
    <location>
        <begin position="325"/>
        <end position="337"/>
    </location>
</feature>
<dbReference type="InParanoid" id="A0A2T3A357"/>
<dbReference type="PANTHER" id="PTHR31904">
    <property type="entry name" value="BYPASS OF STOP CODON PROTEIN 5-RELATED"/>
    <property type="match status" value="1"/>
</dbReference>
<feature type="non-terminal residue" evidence="3">
    <location>
        <position position="1"/>
    </location>
</feature>
<dbReference type="OrthoDB" id="2283785at2759"/>
<dbReference type="AlphaFoldDB" id="A0A2T3A357"/>
<dbReference type="Pfam" id="PF04426">
    <property type="entry name" value="Bul1_C"/>
    <property type="match status" value="1"/>
</dbReference>
<proteinExistence type="predicted"/>
<gene>
    <name evidence="3" type="ORF">BD289DRAFT_344849</name>
</gene>
<feature type="non-terminal residue" evidence="3">
    <location>
        <position position="437"/>
    </location>
</feature>
<dbReference type="InterPro" id="IPR014752">
    <property type="entry name" value="Arrestin-like_C"/>
</dbReference>
<dbReference type="STRING" id="2025994.A0A2T3A357"/>
<name>A0A2T3A357_9PEZI</name>
<feature type="region of interest" description="Disordered" evidence="1">
    <location>
        <begin position="307"/>
        <end position="359"/>
    </location>
</feature>
<accession>A0A2T3A357</accession>